<dbReference type="SUPFAM" id="SSF56235">
    <property type="entry name" value="N-terminal nucleophile aminohydrolases (Ntn hydrolases)"/>
    <property type="match status" value="1"/>
</dbReference>
<protein>
    <submittedName>
        <fullName evidence="1">Glutathione hydrolase proenzyme</fullName>
    </submittedName>
</protein>
<dbReference type="EMBL" id="CASHTH010002987">
    <property type="protein sequence ID" value="CAI8038403.1"/>
    <property type="molecule type" value="Genomic_DNA"/>
</dbReference>
<proteinExistence type="predicted"/>
<sequence>MVSAAHPKATEAGLDILRRGGNAVDAAIAVQMVLNLVEPQSSGIGGGGFMLFYKASTQEVLSYDGRETAPAEVTSDLFLTPEGEPMKFFDAVLGGRSVGVPGTVAMLAQAHKEHGEIPWAELFEPAIKLARDGFTVGHRLASMLAGERADRLKTFAETREYYFPNGSPLTAGDIRTNYAFAETLIEIAQHGPEAFYRGAIAEDIVETIRHAPYRSGLLALSDLSEYQAIRRPPICHPYRIYRICGMGPPSSGALTVGQILGLLEYYDLKSLGASNPISWHLIAEASKLAFADRNRYYGRLRFRRSSY</sequence>
<dbReference type="Proteomes" id="UP001174909">
    <property type="component" value="Unassembled WGS sequence"/>
</dbReference>
<dbReference type="InterPro" id="IPR051792">
    <property type="entry name" value="GGT_bact"/>
</dbReference>
<dbReference type="GO" id="GO:0016787">
    <property type="term" value="F:hydrolase activity"/>
    <property type="evidence" value="ECO:0007669"/>
    <property type="project" value="UniProtKB-KW"/>
</dbReference>
<organism evidence="1 2">
    <name type="scientific">Geodia barretti</name>
    <name type="common">Barrett's horny sponge</name>
    <dbReference type="NCBI Taxonomy" id="519541"/>
    <lineage>
        <taxon>Eukaryota</taxon>
        <taxon>Metazoa</taxon>
        <taxon>Porifera</taxon>
        <taxon>Demospongiae</taxon>
        <taxon>Heteroscleromorpha</taxon>
        <taxon>Tetractinellida</taxon>
        <taxon>Astrophorina</taxon>
        <taxon>Geodiidae</taxon>
        <taxon>Geodia</taxon>
    </lineage>
</organism>
<reference evidence="1" key="1">
    <citation type="submission" date="2023-03" db="EMBL/GenBank/DDBJ databases">
        <authorList>
            <person name="Steffen K."/>
            <person name="Cardenas P."/>
        </authorList>
    </citation>
    <scope>NUCLEOTIDE SEQUENCE</scope>
</reference>
<name>A0AA35SZW3_GEOBA</name>
<keyword evidence="1" id="KW-0378">Hydrolase</keyword>
<gene>
    <name evidence="1" type="ORF">GBAR_LOCUS21417</name>
</gene>
<dbReference type="InterPro" id="IPR043138">
    <property type="entry name" value="GGT_lsub"/>
</dbReference>
<dbReference type="PRINTS" id="PR01210">
    <property type="entry name" value="GGTRANSPTASE"/>
</dbReference>
<evidence type="ECO:0000313" key="1">
    <source>
        <dbReference type="EMBL" id="CAI8038403.1"/>
    </source>
</evidence>
<comment type="caution">
    <text evidence="1">The sequence shown here is derived from an EMBL/GenBank/DDBJ whole genome shotgun (WGS) entry which is preliminary data.</text>
</comment>
<dbReference type="Gene3D" id="1.10.246.130">
    <property type="match status" value="1"/>
</dbReference>
<accession>A0AA35SZW3</accession>
<dbReference type="PANTHER" id="PTHR43199:SF1">
    <property type="entry name" value="GLUTATHIONE HYDROLASE PROENZYME"/>
    <property type="match status" value="1"/>
</dbReference>
<dbReference type="PANTHER" id="PTHR43199">
    <property type="entry name" value="GLUTATHIONE HYDROLASE"/>
    <property type="match status" value="1"/>
</dbReference>
<dbReference type="AlphaFoldDB" id="A0AA35SZW3"/>
<keyword evidence="2" id="KW-1185">Reference proteome</keyword>
<dbReference type="Pfam" id="PF01019">
    <property type="entry name" value="G_glu_transpept"/>
    <property type="match status" value="1"/>
</dbReference>
<evidence type="ECO:0000313" key="2">
    <source>
        <dbReference type="Proteomes" id="UP001174909"/>
    </source>
</evidence>
<dbReference type="InterPro" id="IPR029055">
    <property type="entry name" value="Ntn_hydrolases_N"/>
</dbReference>